<dbReference type="EMBL" id="GL888214">
    <property type="protein sequence ID" value="EGI64856.1"/>
    <property type="molecule type" value="Genomic_DNA"/>
</dbReference>
<dbReference type="InParanoid" id="F4WLR5"/>
<gene>
    <name evidence="1" type="ORF">G5I_06694</name>
</gene>
<dbReference type="eggNOG" id="ENOG502TA7W">
    <property type="taxonomic scope" value="Eukaryota"/>
</dbReference>
<evidence type="ECO:0000313" key="2">
    <source>
        <dbReference type="Proteomes" id="UP000007755"/>
    </source>
</evidence>
<protein>
    <recommendedName>
        <fullName evidence="3">C2H2-type domain-containing protein</fullName>
    </recommendedName>
</protein>
<keyword evidence="2" id="KW-1185">Reference proteome</keyword>
<dbReference type="PANTHER" id="PTHR31511:SF12">
    <property type="entry name" value="RHO TERMINATION FACTOR N-TERMINAL DOMAIN-CONTAINING PROTEIN"/>
    <property type="match status" value="1"/>
</dbReference>
<dbReference type="Proteomes" id="UP000007755">
    <property type="component" value="Unassembled WGS sequence"/>
</dbReference>
<accession>F4WLR5</accession>
<dbReference type="PANTHER" id="PTHR31511">
    <property type="entry name" value="PROTEIN CBG23764"/>
    <property type="match status" value="1"/>
</dbReference>
<feature type="non-terminal residue" evidence="1">
    <location>
        <position position="1"/>
    </location>
</feature>
<organism evidence="2">
    <name type="scientific">Acromyrmex echinatior</name>
    <name type="common">Panamanian leafcutter ant</name>
    <name type="synonym">Acromyrmex octospinosus echinatior</name>
    <dbReference type="NCBI Taxonomy" id="103372"/>
    <lineage>
        <taxon>Eukaryota</taxon>
        <taxon>Metazoa</taxon>
        <taxon>Ecdysozoa</taxon>
        <taxon>Arthropoda</taxon>
        <taxon>Hexapoda</taxon>
        <taxon>Insecta</taxon>
        <taxon>Pterygota</taxon>
        <taxon>Neoptera</taxon>
        <taxon>Endopterygota</taxon>
        <taxon>Hymenoptera</taxon>
        <taxon>Apocrita</taxon>
        <taxon>Aculeata</taxon>
        <taxon>Formicoidea</taxon>
        <taxon>Formicidae</taxon>
        <taxon>Myrmicinae</taxon>
        <taxon>Acromyrmex</taxon>
    </lineage>
</organism>
<proteinExistence type="predicted"/>
<dbReference type="OrthoDB" id="7694315at2759"/>
<reference evidence="1" key="1">
    <citation type="submission" date="2011-02" db="EMBL/GenBank/DDBJ databases">
        <title>The genome of the leaf-cutting ant Acromyrmex echinatior suggests key adaptations to social evolution and fungus farming.</title>
        <authorList>
            <person name="Nygaard S."/>
            <person name="Zhang G."/>
        </authorList>
    </citation>
    <scope>NUCLEOTIDE SEQUENCE</scope>
</reference>
<feature type="non-terminal residue" evidence="1">
    <location>
        <position position="223"/>
    </location>
</feature>
<evidence type="ECO:0008006" key="3">
    <source>
        <dbReference type="Google" id="ProtNLM"/>
    </source>
</evidence>
<name>F4WLR5_ACREC</name>
<dbReference type="AlphaFoldDB" id="F4WLR5"/>
<sequence length="223" mass="26352">ALYPVQSHVNRKSSYPDYTTVLNLEGIEFPVTLKQITKFELLNDISINVFTERRKRGGKKDGDNVIVPLRLTKEKKEKHVNLLYLQESRRDDENVIAHFTWIKDLSRLIGSQLSKNTGKKYLCDRCLHYFYTSEKLSLHIVDCTTTNDCAVILPNENDKWLSFRDHNKKERLLFVVYADLECILEKKKRINDENISRFTYQHHKVFSVGYYIRCVYDETASMY</sequence>
<evidence type="ECO:0000313" key="1">
    <source>
        <dbReference type="EMBL" id="EGI64856.1"/>
    </source>
</evidence>